<organism evidence="1 2">
    <name type="scientific">Arthrobotrys flagrans</name>
    <name type="common">Nematode-trapping fungus</name>
    <name type="synonym">Trichothecium flagrans</name>
    <dbReference type="NCBI Taxonomy" id="97331"/>
    <lineage>
        <taxon>Eukaryota</taxon>
        <taxon>Fungi</taxon>
        <taxon>Dikarya</taxon>
        <taxon>Ascomycota</taxon>
        <taxon>Pezizomycotina</taxon>
        <taxon>Orbiliomycetes</taxon>
        <taxon>Orbiliales</taxon>
        <taxon>Orbiliaceae</taxon>
        <taxon>Arthrobotrys</taxon>
    </lineage>
</organism>
<gene>
    <name evidence="1" type="ORF">DFL_001286</name>
</gene>
<proteinExistence type="predicted"/>
<accession>A0A437AGN5</accession>
<evidence type="ECO:0000313" key="2">
    <source>
        <dbReference type="Proteomes" id="UP000283090"/>
    </source>
</evidence>
<keyword evidence="2" id="KW-1185">Reference proteome</keyword>
<evidence type="ECO:0000313" key="1">
    <source>
        <dbReference type="EMBL" id="RVD90312.1"/>
    </source>
</evidence>
<protein>
    <submittedName>
        <fullName evidence="1">Uncharacterized protein</fullName>
    </submittedName>
</protein>
<dbReference type="VEuPathDB" id="FungiDB:DFL_001286"/>
<dbReference type="OrthoDB" id="5278965at2759"/>
<dbReference type="AlphaFoldDB" id="A0A437AGN5"/>
<dbReference type="RefSeq" id="XP_067495856.1">
    <property type="nucleotide sequence ID" value="XM_067629879.1"/>
</dbReference>
<dbReference type="GeneID" id="93583597"/>
<reference evidence="1 2" key="1">
    <citation type="submission" date="2019-01" db="EMBL/GenBank/DDBJ databases">
        <title>Intercellular communication is required for trap formation in the nematode-trapping fungus Duddingtonia flagrans.</title>
        <authorList>
            <person name="Youssar L."/>
            <person name="Wernet V."/>
            <person name="Hensel N."/>
            <person name="Hildebrandt H.-G."/>
            <person name="Fischer R."/>
        </authorList>
    </citation>
    <scope>NUCLEOTIDE SEQUENCE [LARGE SCALE GENOMIC DNA]</scope>
    <source>
        <strain evidence="1 2">CBS H-5679</strain>
    </source>
</reference>
<dbReference type="EMBL" id="SAEB01000001">
    <property type="protein sequence ID" value="RVD90312.1"/>
    <property type="molecule type" value="Genomic_DNA"/>
</dbReference>
<comment type="caution">
    <text evidence="1">The sequence shown here is derived from an EMBL/GenBank/DDBJ whole genome shotgun (WGS) entry which is preliminary data.</text>
</comment>
<dbReference type="Proteomes" id="UP000283090">
    <property type="component" value="Unassembled WGS sequence"/>
</dbReference>
<sequence length="187" mass="22238">MEIIDFRPLPTHVPALEELTQTFLALKRLHTLDIRVYLFHPSYFIPVPEGVKTVSFFHVNLYSKAWWMEFSKFPFRNVENMEIFPSEEEFGYIFARDDYQVGVDRDGTERTPEEIRIKGYRLGDVQVRGLKWFKFEDTEKLFLPRDLILCVLKKNEGLDEEVKQDLIQQSGVILEETRDRGGRRRSF</sequence>
<name>A0A437AGN5_ARTFL</name>